<keyword evidence="2" id="KW-0678">Repressor</keyword>
<dbReference type="Proteomes" id="UP001211065">
    <property type="component" value="Unassembled WGS sequence"/>
</dbReference>
<evidence type="ECO:0000256" key="2">
    <source>
        <dbReference type="ARBA" id="ARBA00022491"/>
    </source>
</evidence>
<evidence type="ECO:0000313" key="7">
    <source>
        <dbReference type="EMBL" id="KAJ3223813.1"/>
    </source>
</evidence>
<dbReference type="GO" id="GO:0010468">
    <property type="term" value="P:regulation of gene expression"/>
    <property type="evidence" value="ECO:0007669"/>
    <property type="project" value="UniProtKB-ARBA"/>
</dbReference>
<organism evidence="7 8">
    <name type="scientific">Clydaea vesicula</name>
    <dbReference type="NCBI Taxonomy" id="447962"/>
    <lineage>
        <taxon>Eukaryota</taxon>
        <taxon>Fungi</taxon>
        <taxon>Fungi incertae sedis</taxon>
        <taxon>Chytridiomycota</taxon>
        <taxon>Chytridiomycota incertae sedis</taxon>
        <taxon>Chytridiomycetes</taxon>
        <taxon>Lobulomycetales</taxon>
        <taxon>Lobulomycetaceae</taxon>
        <taxon>Clydaea</taxon>
    </lineage>
</organism>
<evidence type="ECO:0000256" key="1">
    <source>
        <dbReference type="ARBA" id="ARBA00004123"/>
    </source>
</evidence>
<feature type="compositionally biased region" description="Polar residues" evidence="6">
    <location>
        <begin position="197"/>
        <end position="207"/>
    </location>
</feature>
<dbReference type="EMBL" id="JADGJW010000116">
    <property type="protein sequence ID" value="KAJ3223813.1"/>
    <property type="molecule type" value="Genomic_DNA"/>
</dbReference>
<proteinExistence type="predicted"/>
<dbReference type="GO" id="GO:0005654">
    <property type="term" value="C:nucleoplasm"/>
    <property type="evidence" value="ECO:0007669"/>
    <property type="project" value="UniProtKB-ARBA"/>
</dbReference>
<keyword evidence="3" id="KW-0805">Transcription regulation</keyword>
<evidence type="ECO:0000313" key="8">
    <source>
        <dbReference type="Proteomes" id="UP001211065"/>
    </source>
</evidence>
<feature type="compositionally biased region" description="Polar residues" evidence="6">
    <location>
        <begin position="264"/>
        <end position="282"/>
    </location>
</feature>
<accession>A0AAD5U5Q3</accession>
<reference evidence="7" key="1">
    <citation type="submission" date="2020-05" db="EMBL/GenBank/DDBJ databases">
        <title>Phylogenomic resolution of chytrid fungi.</title>
        <authorList>
            <person name="Stajich J.E."/>
            <person name="Amses K."/>
            <person name="Simmons R."/>
            <person name="Seto K."/>
            <person name="Myers J."/>
            <person name="Bonds A."/>
            <person name="Quandt C.A."/>
            <person name="Barry K."/>
            <person name="Liu P."/>
            <person name="Grigoriev I."/>
            <person name="Longcore J.E."/>
            <person name="James T.Y."/>
        </authorList>
    </citation>
    <scope>NUCLEOTIDE SEQUENCE</scope>
    <source>
        <strain evidence="7">JEL0476</strain>
    </source>
</reference>
<feature type="region of interest" description="Disordered" evidence="6">
    <location>
        <begin position="264"/>
        <end position="307"/>
    </location>
</feature>
<feature type="region of interest" description="Disordered" evidence="6">
    <location>
        <begin position="192"/>
        <end position="213"/>
    </location>
</feature>
<name>A0AAD5U5Q3_9FUNG</name>
<keyword evidence="8" id="KW-1185">Reference proteome</keyword>
<dbReference type="InterPro" id="IPR013907">
    <property type="entry name" value="Sds3"/>
</dbReference>
<dbReference type="SMART" id="SM01401">
    <property type="entry name" value="Sds3"/>
    <property type="match status" value="1"/>
</dbReference>
<evidence type="ECO:0000256" key="6">
    <source>
        <dbReference type="SAM" id="MobiDB-lite"/>
    </source>
</evidence>
<gene>
    <name evidence="7" type="ORF">HK099_000643</name>
</gene>
<dbReference type="Pfam" id="PF08598">
    <property type="entry name" value="Sds3"/>
    <property type="match status" value="1"/>
</dbReference>
<evidence type="ECO:0000256" key="5">
    <source>
        <dbReference type="ARBA" id="ARBA00023242"/>
    </source>
</evidence>
<evidence type="ECO:0000256" key="3">
    <source>
        <dbReference type="ARBA" id="ARBA00023015"/>
    </source>
</evidence>
<comment type="caution">
    <text evidence="7">The sequence shown here is derived from an EMBL/GenBank/DDBJ whole genome shotgun (WGS) entry which is preliminary data.</text>
</comment>
<sequence length="518" mass="59382">MSTTMQSNQNFSSVAQDELDIDYNFLKETSSPLSNPINISLKRDNSKQLDIKLTEVVDLYHSEINSAHLPANKDSNQIENDLKFNENAIKTSHSIFKDDEEKYDPNLFIRDNVKEKNTKYTTHHISALETKTMTEMSINSSNFFQDEAQTFDFDDTIRLEKVHTVDVVNQSKDGFAEVEHLKLGKGALRQCRRDSITDSQGSPTSPMDDSFDNIGTFKRSNVIGGNSLKLIKKQRITRNRAKLISENSFQQELVNEKLENSDFSQTSLASNNADPDSKTANRSFKKQKKNSEPGISSEDEDIVVSESDTPEISTFKTEFQRAKTEANLLKNCLKNIVNKYCDIRCQELDLEIEQLERDVHPDYLKLLNEIEGHKNDSLKKNLLSRELNIRAAEEKFLADTELERSTYKATRRLARQKIFNQVTRSKYKLKYELDKLTDLIASPNYSASNLGNKRKLSLEFYKTAKGNFLSSWSRRVINEKGKVRISGKQAEFLVPDGCVGLNDSEKREDLEFFNLLRI</sequence>
<evidence type="ECO:0000256" key="4">
    <source>
        <dbReference type="ARBA" id="ARBA00023163"/>
    </source>
</evidence>
<keyword evidence="4" id="KW-0804">Transcription</keyword>
<keyword evidence="5" id="KW-0539">Nucleus</keyword>
<dbReference type="AlphaFoldDB" id="A0AAD5U5Q3"/>
<protein>
    <submittedName>
        <fullName evidence="7">Uncharacterized protein</fullName>
    </submittedName>
</protein>
<comment type="subcellular location">
    <subcellularLocation>
        <location evidence="1">Nucleus</location>
    </subcellularLocation>
</comment>